<name>A0A9P8D198_MORAP</name>
<evidence type="ECO:0000313" key="2">
    <source>
        <dbReference type="EMBL" id="KAG9322750.1"/>
    </source>
</evidence>
<sequence>MDDDIDTLEVLLNQSLIKTKISALPREQAYKQGRRLLQDLLSIARFGTPAIAPIETPFNSNQDDRNHGDDTGPDQQTVQLSERQGTYHCFIATLGFHPLYQELVTNVFFRGDILDMLLGQACKVYHFASLSLDDIFDQVPLPNQLCLIITMMLLAQKSNSEIASLIVQEEPFDPLTMFQRWILRTRVAGAEPLGLDLGESNYHAEALQEKLTGLAKLPESPRILCLQCQISSELGQYYCWNGQHEEAIKCLDQCQKVHRQHSTLQADDLRCHLNLVRIEALSKLARLAVGTPLETPKDNLLNRVKALEMKEQHDVLADEFFMDNKSRKLPYAWRQCTLRTVLKRGDMESGTFLAIANALYQLGEPSQMMLAIPIKVLQFLRTIVFEGGHEADAYLCSSIFEDIMKAIADAEAAQISDINKRKIKGFVTKFCASVNHVLCYEAAWTLGLLVPNPSDWSKIWQVYSYILVREAPPQITNSITDGMSEDEILAHILELMDPDDIERYLLSKELPPLTCSLTVLALSAQANDRNQFLERVRFLQSAARFLEKHEAKYLVMFKQIEYKLQEFTAMSKLGILAMEHEERREARTMARLEHKINASLQAQASVRVEKNENAMEVDGGETHTAVQDGVGLADEDQAREQEKTREICDLLKQFLESYGVLEQDLQLRCLAICINGKQWEFLSGYCRAAVAVVDRNAHPEICQVYNILVPLAEIMSISQNLGVDFKDITSAYCLDALVSTNMADILNVLRLASWDLIHGLLPVATRPPPSPLPSAPGGGGYRWRQGSVQHDTHNQQGARMEDDPATSEGQDHGHAAILKLFGMMRLRGIVDVFGALVAGALTSILPPKEKLTLSEFGYHALFTTTLESTSSWTDDRIKSIVALSNGDSARAIRGVPGAVVRFIRMLTQLYERQIQFETNTLTTKLRIETDARAKAAPLANVDQVRSGSSATPLFSTKATASLVRYSLCLTDIYYLEGKHQDALASFLNACMMCSKGFADAERLKRRVWSAYNNGLSLSSAVTPATQTILPSQGGPLPGAEIMGVQSFQSLTSLSNMGGAHPANGLLPTAVGLGLSSPSPADGNGSFNMPGTIPQTPTVPSQQLMPGPIPPYNAPGSQPSTFALRAIECCIQLNEPLAGVLMHQFLPRVDYAQVYAVIRNAYEKGLLVASGAPSTLSSKITPMPPHAMNSGPTLTPPMLHPGSHVPGVNPPYQQSPNGTPLVGSAGVSGGPSAALAASLRVYTSVSVFTPEVKKSAEDKQGRRGSLLPHISRRDTLVLGPTFSLQQFLELMFDLPMLERICHHFKASKDEEGMMKVRTRINSNRLALDLRQPFRDQVQALAQQDLLSRLWSRYARMG</sequence>
<evidence type="ECO:0000313" key="3">
    <source>
        <dbReference type="Proteomes" id="UP000717515"/>
    </source>
</evidence>
<accession>A0A9P8D198</accession>
<reference evidence="2" key="1">
    <citation type="submission" date="2021-07" db="EMBL/GenBank/DDBJ databases">
        <title>Draft genome of Mortierella alpina, strain LL118, isolated from an aspen leaf litter sample.</title>
        <authorList>
            <person name="Yang S."/>
            <person name="Vinatzer B.A."/>
        </authorList>
    </citation>
    <scope>NUCLEOTIDE SEQUENCE</scope>
    <source>
        <strain evidence="2">LL118</strain>
    </source>
</reference>
<dbReference type="Proteomes" id="UP000717515">
    <property type="component" value="Unassembled WGS sequence"/>
</dbReference>
<evidence type="ECO:0000256" key="1">
    <source>
        <dbReference type="SAM" id="MobiDB-lite"/>
    </source>
</evidence>
<comment type="caution">
    <text evidence="2">The sequence shown here is derived from an EMBL/GenBank/DDBJ whole genome shotgun (WGS) entry which is preliminary data.</text>
</comment>
<feature type="region of interest" description="Disordered" evidence="1">
    <location>
        <begin position="768"/>
        <end position="810"/>
    </location>
</feature>
<dbReference type="EMBL" id="JAIFTL010000131">
    <property type="protein sequence ID" value="KAG9322750.1"/>
    <property type="molecule type" value="Genomic_DNA"/>
</dbReference>
<feature type="region of interest" description="Disordered" evidence="1">
    <location>
        <begin position="55"/>
        <end position="76"/>
    </location>
</feature>
<dbReference type="InterPro" id="IPR019734">
    <property type="entry name" value="TPR_rpt"/>
</dbReference>
<gene>
    <name evidence="2" type="ORF">KVV02_007010</name>
</gene>
<feature type="compositionally biased region" description="Polar residues" evidence="1">
    <location>
        <begin position="786"/>
        <end position="797"/>
    </location>
</feature>
<dbReference type="SMART" id="SM00028">
    <property type="entry name" value="TPR"/>
    <property type="match status" value="2"/>
</dbReference>
<proteinExistence type="predicted"/>
<protein>
    <submittedName>
        <fullName evidence="2">Uncharacterized protein</fullName>
    </submittedName>
</protein>
<organism evidence="2 3">
    <name type="scientific">Mortierella alpina</name>
    <name type="common">Oleaginous fungus</name>
    <name type="synonym">Mortierella renispora</name>
    <dbReference type="NCBI Taxonomy" id="64518"/>
    <lineage>
        <taxon>Eukaryota</taxon>
        <taxon>Fungi</taxon>
        <taxon>Fungi incertae sedis</taxon>
        <taxon>Mucoromycota</taxon>
        <taxon>Mortierellomycotina</taxon>
        <taxon>Mortierellomycetes</taxon>
        <taxon>Mortierellales</taxon>
        <taxon>Mortierellaceae</taxon>
        <taxon>Mortierella</taxon>
    </lineage>
</organism>